<organism evidence="4 5">
    <name type="scientific">Rhizoctonia solani</name>
    <dbReference type="NCBI Taxonomy" id="456999"/>
    <lineage>
        <taxon>Eukaryota</taxon>
        <taxon>Fungi</taxon>
        <taxon>Dikarya</taxon>
        <taxon>Basidiomycota</taxon>
        <taxon>Agaricomycotina</taxon>
        <taxon>Agaricomycetes</taxon>
        <taxon>Cantharellales</taxon>
        <taxon>Ceratobasidiaceae</taxon>
        <taxon>Rhizoctonia</taxon>
    </lineage>
</organism>
<evidence type="ECO:0000256" key="2">
    <source>
        <dbReference type="ARBA" id="ARBA00023242"/>
    </source>
</evidence>
<dbReference type="Gene3D" id="2.40.50.40">
    <property type="match status" value="1"/>
</dbReference>
<name>A0A8H8P490_9AGAM</name>
<dbReference type="AlphaFoldDB" id="A0A8H8P490"/>
<dbReference type="InterPro" id="IPR023780">
    <property type="entry name" value="Chromo_domain"/>
</dbReference>
<evidence type="ECO:0000313" key="4">
    <source>
        <dbReference type="EMBL" id="QRW23528.1"/>
    </source>
</evidence>
<dbReference type="GO" id="GO:0006338">
    <property type="term" value="P:chromatin remodeling"/>
    <property type="evidence" value="ECO:0007669"/>
    <property type="project" value="UniProtKB-ARBA"/>
</dbReference>
<feature type="domain" description="Chromo" evidence="3">
    <location>
        <begin position="40"/>
        <end position="99"/>
    </location>
</feature>
<evidence type="ECO:0000256" key="1">
    <source>
        <dbReference type="ARBA" id="ARBA00004123"/>
    </source>
</evidence>
<evidence type="ECO:0000259" key="3">
    <source>
        <dbReference type="PROSITE" id="PS50013"/>
    </source>
</evidence>
<accession>A0A8H8P490</accession>
<dbReference type="InterPro" id="IPR023779">
    <property type="entry name" value="Chromodomain_CS"/>
</dbReference>
<dbReference type="SUPFAM" id="SSF54160">
    <property type="entry name" value="Chromo domain-like"/>
    <property type="match status" value="1"/>
</dbReference>
<protein>
    <recommendedName>
        <fullName evidence="3">Chromo domain-containing protein</fullName>
    </recommendedName>
</protein>
<dbReference type="PROSITE" id="PS00598">
    <property type="entry name" value="CHROMO_1"/>
    <property type="match status" value="1"/>
</dbReference>
<dbReference type="PANTHER" id="PTHR22812">
    <property type="entry name" value="CHROMOBOX PROTEIN"/>
    <property type="match status" value="1"/>
</dbReference>
<dbReference type="InterPro" id="IPR051219">
    <property type="entry name" value="Heterochromatin_chromo-domain"/>
</dbReference>
<gene>
    <name evidence="4" type="ORF">RhiXN_08564</name>
</gene>
<comment type="subcellular location">
    <subcellularLocation>
        <location evidence="1">Nucleus</location>
    </subcellularLocation>
</comment>
<dbReference type="KEGG" id="rsx:RhiXN_08564"/>
<dbReference type="InterPro" id="IPR000953">
    <property type="entry name" value="Chromo/chromo_shadow_dom"/>
</dbReference>
<dbReference type="EMBL" id="CP059667">
    <property type="protein sequence ID" value="QRW23528.1"/>
    <property type="molecule type" value="Genomic_DNA"/>
</dbReference>
<dbReference type="GO" id="GO:0005634">
    <property type="term" value="C:nucleus"/>
    <property type="evidence" value="ECO:0007669"/>
    <property type="project" value="UniProtKB-SubCell"/>
</dbReference>
<dbReference type="Pfam" id="PF00385">
    <property type="entry name" value="Chromo"/>
    <property type="match status" value="1"/>
</dbReference>
<dbReference type="RefSeq" id="XP_043183765.1">
    <property type="nucleotide sequence ID" value="XM_043328380.1"/>
</dbReference>
<proteinExistence type="predicted"/>
<dbReference type="GeneID" id="67030843"/>
<reference evidence="4" key="1">
    <citation type="submission" date="2020-05" db="EMBL/GenBank/DDBJ databases">
        <title>Evolutionary and genomic comparisons of hybrid uninucleate and nonhybrid Rhizoctonia fungi.</title>
        <authorList>
            <person name="Li C."/>
            <person name="Chen X."/>
        </authorList>
    </citation>
    <scope>NUCLEOTIDE SEQUENCE</scope>
    <source>
        <strain evidence="4">AG-1 IA</strain>
    </source>
</reference>
<dbReference type="Proteomes" id="UP000650533">
    <property type="component" value="Chromosome 10"/>
</dbReference>
<dbReference type="InterPro" id="IPR016197">
    <property type="entry name" value="Chromo-like_dom_sf"/>
</dbReference>
<evidence type="ECO:0000313" key="5">
    <source>
        <dbReference type="Proteomes" id="UP000650533"/>
    </source>
</evidence>
<dbReference type="PROSITE" id="PS50013">
    <property type="entry name" value="CHROMO_2"/>
    <property type="match status" value="1"/>
</dbReference>
<dbReference type="SMART" id="SM00298">
    <property type="entry name" value="CHROMO"/>
    <property type="match status" value="1"/>
</dbReference>
<keyword evidence="2" id="KW-0539">Nucleus</keyword>
<sequence>MKIHDVFHVSLLSAFKHNTEFDCTFTPLPPVITAEGEEEYQVDKFVDWAAEDRIRKYRVRWKGYAPHEDTWEPAKDLQHCKDKLRNFFASYALAANNPIPANAHKVKRGKIVKQLSNMPIFSSINALAYNPCLNIDCYIMNGPEEMRAHLDSSANIIHALMSASSCNKWGFLHWLNPRGEVGPNTLYGKQAYCWWHFIASHPGAFRDLARWHCHGFATPPPTVSTPLSARGLTQAMQNLILLYPADPPAYTSRPAPPVTLQHTQTPPDPQRCMYQHPCHFSCSPACQTLAGPQDTCLQSGRHNGSPRATGMEQ</sequence>